<protein>
    <submittedName>
        <fullName evidence="2">Pyridoxal phosphate biosynthetic protein PdxJ</fullName>
    </submittedName>
</protein>
<dbReference type="Proteomes" id="UP001390669">
    <property type="component" value="Unassembled WGS sequence"/>
</dbReference>
<accession>A0ABU9SET2</accession>
<reference evidence="2 3" key="1">
    <citation type="submission" date="2024-01" db="EMBL/GenBank/DDBJ databases">
        <title>The diversity of rhizobia nodulating Mimosa spp. in eleven states of Brazil covering several biomes is determined by host plant, location, and edaphic factors.</title>
        <authorList>
            <person name="Rouws L."/>
            <person name="Barauna A."/>
            <person name="Beukes C."/>
            <person name="De Faria S.M."/>
            <person name="Gross E."/>
            <person name="Dos Reis Junior F.B."/>
            <person name="Simon M."/>
            <person name="Maluk M."/>
            <person name="Odee D.W."/>
            <person name="Kenicer G."/>
            <person name="Young J.P.W."/>
            <person name="Reis V.M."/>
            <person name="Zilli J."/>
            <person name="James E.K."/>
        </authorList>
    </citation>
    <scope>NUCLEOTIDE SEQUENCE [LARGE SCALE GENOMIC DNA]</scope>
    <source>
        <strain evidence="2 3">JPY164</strain>
    </source>
</reference>
<evidence type="ECO:0000256" key="1">
    <source>
        <dbReference type="SAM" id="MobiDB-lite"/>
    </source>
</evidence>
<dbReference type="SUPFAM" id="SSF110849">
    <property type="entry name" value="ParB/Sulfiredoxin"/>
    <property type="match status" value="1"/>
</dbReference>
<keyword evidence="3" id="KW-1185">Reference proteome</keyword>
<evidence type="ECO:0000313" key="3">
    <source>
        <dbReference type="Proteomes" id="UP001390669"/>
    </source>
</evidence>
<feature type="region of interest" description="Disordered" evidence="1">
    <location>
        <begin position="227"/>
        <end position="255"/>
    </location>
</feature>
<dbReference type="InterPro" id="IPR036086">
    <property type="entry name" value="ParB/Sulfiredoxin_sf"/>
</dbReference>
<organism evidence="2 3">
    <name type="scientific">Paraburkholderia guartelaensis</name>
    <dbReference type="NCBI Taxonomy" id="2546446"/>
    <lineage>
        <taxon>Bacteria</taxon>
        <taxon>Pseudomonadati</taxon>
        <taxon>Pseudomonadota</taxon>
        <taxon>Betaproteobacteria</taxon>
        <taxon>Burkholderiales</taxon>
        <taxon>Burkholderiaceae</taxon>
        <taxon>Paraburkholderia</taxon>
    </lineage>
</organism>
<gene>
    <name evidence="2" type="ORF">VSR33_20590</name>
</gene>
<name>A0ABU9SET2_9BURK</name>
<dbReference type="RefSeq" id="WP_406952851.1">
    <property type="nucleotide sequence ID" value="NZ_JAYMRW010000008.1"/>
</dbReference>
<evidence type="ECO:0000313" key="2">
    <source>
        <dbReference type="EMBL" id="MEM5449879.1"/>
    </source>
</evidence>
<dbReference type="EMBL" id="JAYMRW010000008">
    <property type="protein sequence ID" value="MEM5449879.1"/>
    <property type="molecule type" value="Genomic_DNA"/>
</dbReference>
<proteinExistence type="predicted"/>
<comment type="caution">
    <text evidence="2">The sequence shown here is derived from an EMBL/GenBank/DDBJ whole genome shotgun (WGS) entry which is preliminary data.</text>
</comment>
<dbReference type="SUPFAM" id="SSF109709">
    <property type="entry name" value="KorB DNA-binding domain-like"/>
    <property type="match status" value="1"/>
</dbReference>
<sequence>MNDKRTRPLQMDEPIVTGNTKAAVKAAGGKSADLWMLPYDQIHYDPRDNVRPLDIAWAERLGKLIATDGYDKSQPLHCYVRKVDGNDLVYVWKGQHRYHGIGFAIDSGADVGQIPVVIIEAKSVNRVNLIFGGLTSNESKSTSPLELAEKIAELRDVHGIDNKTIRERLQITDQTIRDVALLEGAPAALHRLVRGGTVAATLAIEEIRKHGAEKALERLQKGADEAKAAGKAKVTKKHLAKPDVAPAPSSKKISEPQAKQLLQALQSVLHDPMFGKLSPGTINGVHTALSPLADLLDSKPAAVAKYPINTPNEHGVYTHETIEAPRPKSGGHALPPAAIHLAQVKPGKWIFSTSYNMGTGSASSPVTLSGDPEIFATRGQAILGGVRQLTRRLEDPRVGKTKEAPGVRKWLDKLHATPDPDWTEELANARKERITVPAALWPFPTGGKP</sequence>